<organism evidence="3 4">
    <name type="scientific">Mycolicibacter kumamotonensis</name>
    <dbReference type="NCBI Taxonomy" id="354243"/>
    <lineage>
        <taxon>Bacteria</taxon>
        <taxon>Bacillati</taxon>
        <taxon>Actinomycetota</taxon>
        <taxon>Actinomycetes</taxon>
        <taxon>Mycobacteriales</taxon>
        <taxon>Mycobacteriaceae</taxon>
        <taxon>Mycolicibacter</taxon>
    </lineage>
</organism>
<dbReference type="EMBL" id="LFOE01000004">
    <property type="protein sequence ID" value="OBY32871.1"/>
    <property type="molecule type" value="Genomic_DNA"/>
</dbReference>
<accession>A0A1B8SJH4</accession>
<dbReference type="Proteomes" id="UP000466523">
    <property type="component" value="Unassembled WGS sequence"/>
</dbReference>
<evidence type="ECO:0000313" key="2">
    <source>
        <dbReference type="EMBL" id="NDJ90467.1"/>
    </source>
</evidence>
<sequence>MTDSLAHDLLATVEQSPAAAAAHNRAGWVGLFSADGQVEDPVGSRPHVGPEQIGRFYDTFIGPRDITFHRDLDIVHGTTVIRDLELEVAMGPAVIMHIPAILRYDLCQDLTEADGRWALRRLRAYWELPAMMRQFLGNGLPAVSAGLQLSRSLLRNQRFAGTAGFAAGFRRPAAAGKRPVRSFLTAMASGQQAVARALLSPSATVTYGDDTAVDAIELGTRLDGARPTKLLAAGGTVAVSITSAQQRGVLFADVDRRGQTITAIRYFAEA</sequence>
<dbReference type="STRING" id="354243.BST28_00155"/>
<reference evidence="3 4" key="1">
    <citation type="submission" date="2015-06" db="EMBL/GenBank/DDBJ databases">
        <title>Genome sequence of Mycobacterium kumamotonense strain Roo.</title>
        <authorList>
            <person name="Greninger A.L."/>
            <person name="Cunningham G."/>
            <person name="Miller S."/>
        </authorList>
    </citation>
    <scope>NUCLEOTIDE SEQUENCE [LARGE SCALE GENOMIC DNA]</scope>
    <source>
        <strain evidence="3 4">Roo</strain>
    </source>
</reference>
<dbReference type="Proteomes" id="UP000092668">
    <property type="component" value="Unassembled WGS sequence"/>
</dbReference>
<dbReference type="Gene3D" id="3.10.450.50">
    <property type="match status" value="1"/>
</dbReference>
<gene>
    <name evidence="3" type="ORF">ACT18_05490</name>
    <name evidence="2" type="ORF">GWR20_15100</name>
</gene>
<dbReference type="InterPro" id="IPR002075">
    <property type="entry name" value="NTF2_dom"/>
</dbReference>
<dbReference type="RefSeq" id="WP_065287383.1">
    <property type="nucleotide sequence ID" value="NZ_JAACYR010000052.1"/>
</dbReference>
<dbReference type="AlphaFoldDB" id="A0A1B8SJH4"/>
<feature type="domain" description="Nuclear transport factor 2" evidence="1">
    <location>
        <begin position="11"/>
        <end position="94"/>
    </location>
</feature>
<evidence type="ECO:0000259" key="1">
    <source>
        <dbReference type="Pfam" id="PF02136"/>
    </source>
</evidence>
<dbReference type="PATRIC" id="fig|354243.3.peg.1155"/>
<dbReference type="EMBL" id="JAACYR010000052">
    <property type="protein sequence ID" value="NDJ90467.1"/>
    <property type="molecule type" value="Genomic_DNA"/>
</dbReference>
<protein>
    <submittedName>
        <fullName evidence="3">Transporter</fullName>
    </submittedName>
</protein>
<dbReference type="SUPFAM" id="SSF54427">
    <property type="entry name" value="NTF2-like"/>
    <property type="match status" value="1"/>
</dbReference>
<dbReference type="InterPro" id="IPR032710">
    <property type="entry name" value="NTF2-like_dom_sf"/>
</dbReference>
<evidence type="ECO:0000313" key="3">
    <source>
        <dbReference type="EMBL" id="OBY32871.1"/>
    </source>
</evidence>
<dbReference type="OrthoDB" id="5735022at2"/>
<comment type="caution">
    <text evidence="3">The sequence shown here is derived from an EMBL/GenBank/DDBJ whole genome shotgun (WGS) entry which is preliminary data.</text>
</comment>
<name>A0A1B8SJH4_9MYCO</name>
<dbReference type="Pfam" id="PF02136">
    <property type="entry name" value="NTF2"/>
    <property type="match status" value="1"/>
</dbReference>
<proteinExistence type="predicted"/>
<reference evidence="2 5" key="2">
    <citation type="submission" date="2020-01" db="EMBL/GenBank/DDBJ databases">
        <authorList>
            <person name="Sanchez-Estrada R."/>
            <person name="Gonzalez-Y-Merchand J.A."/>
            <person name="Rivera-Gutierrez S."/>
        </authorList>
    </citation>
    <scope>NUCLEOTIDE SEQUENCE [LARGE SCALE GENOMIC DNA]</scope>
    <source>
        <strain evidence="2 5">CST 7247</strain>
    </source>
</reference>
<evidence type="ECO:0000313" key="5">
    <source>
        <dbReference type="Proteomes" id="UP000466523"/>
    </source>
</evidence>
<keyword evidence="4" id="KW-1185">Reference proteome</keyword>
<evidence type="ECO:0000313" key="4">
    <source>
        <dbReference type="Proteomes" id="UP000092668"/>
    </source>
</evidence>